<sequence length="322" mass="35647">MRGRLAKLFTKQEMLEVFEREPNIARAAEELAEMKGVSVSPQIARYWRKIVMKHDGNQAAADRAIKHGKVLRNPSPQDDIGDLTFIPKVAQRILAIGDIHAPYQHPDTLAFLVALRKQFQPDLCVQIGDETDGHAISFHDSDPDLLSAGQELEKAKKFLAQLHKEFPQLLICDSNHGSLVYRRAKVTGIPAAMIKSYRDILFPSHGAPGWSWGASWHIETALGTVMFKHQKSGSLLSDAAHNRCNLVVGHEHGLFGVEYGASSHSLYWGANTGCLIDRKGLAFAYGKHSLKKPIIGALVIDQGRPLSVPMILNDKGRWTGQL</sequence>
<keyword evidence="2" id="KW-1185">Reference proteome</keyword>
<protein>
    <recommendedName>
        <fullName evidence="3">Calcineurin-like phosphoesterase domain-containing protein</fullName>
    </recommendedName>
</protein>
<dbReference type="SUPFAM" id="SSF56300">
    <property type="entry name" value="Metallo-dependent phosphatases"/>
    <property type="match status" value="1"/>
</dbReference>
<organism evidence="1 2">
    <name type="scientific">Achromobacter phage vB_AxyP_19-32_Axy09</name>
    <dbReference type="NCBI Taxonomy" id="2591040"/>
    <lineage>
        <taxon>Viruses</taxon>
        <taxon>Duplodnaviria</taxon>
        <taxon>Heunggongvirae</taxon>
        <taxon>Uroviricota</taxon>
        <taxon>Caudoviricetes</taxon>
        <taxon>Autographivirales</taxon>
        <taxon>Autoscriptoviridae</taxon>
        <taxon>Axyvirus</taxon>
        <taxon>Axyvirus 1932Axy09</taxon>
    </lineage>
</organism>
<proteinExistence type="predicted"/>
<accession>A0A514CTS7</accession>
<reference evidence="1 2" key="1">
    <citation type="submission" date="2019-05" db="EMBL/GenBank/DDBJ databases">
        <title>Complete genome sequence of sixteen phages from Abidjan, cote d'Ivoire, isolated on a single strain of Achromobacter xylosoxidans.</title>
        <authorList>
            <person name="Essoh C."/>
            <person name="Vernadet J.-P."/>
            <person name="Vergnaud G."/>
            <person name="Pourcel C."/>
        </authorList>
    </citation>
    <scope>NUCLEOTIDE SEQUENCE [LARGE SCALE GENOMIC DNA]</scope>
</reference>
<evidence type="ECO:0000313" key="1">
    <source>
        <dbReference type="EMBL" id="QDH83876.1"/>
    </source>
</evidence>
<name>A0A514CTS7_9CAUD</name>
<gene>
    <name evidence="1" type="ORF">Axy09_027</name>
</gene>
<evidence type="ECO:0008006" key="3">
    <source>
        <dbReference type="Google" id="ProtNLM"/>
    </source>
</evidence>
<dbReference type="InterPro" id="IPR029052">
    <property type="entry name" value="Metallo-depent_PP-like"/>
</dbReference>
<dbReference type="EMBL" id="MK962628">
    <property type="protein sequence ID" value="QDH83876.1"/>
    <property type="molecule type" value="Genomic_DNA"/>
</dbReference>
<dbReference type="Proteomes" id="UP000316962">
    <property type="component" value="Segment"/>
</dbReference>
<evidence type="ECO:0000313" key="2">
    <source>
        <dbReference type="Proteomes" id="UP000316962"/>
    </source>
</evidence>